<accession>A0A9P4V0W4</accession>
<evidence type="ECO:0000259" key="3">
    <source>
        <dbReference type="PROSITE" id="PS50053"/>
    </source>
</evidence>
<evidence type="ECO:0000259" key="2">
    <source>
        <dbReference type="PROSITE" id="PS50030"/>
    </source>
</evidence>
<reference evidence="4" key="1">
    <citation type="journal article" date="2020" name="Stud. Mycol.">
        <title>101 Dothideomycetes genomes: a test case for predicting lifestyles and emergence of pathogens.</title>
        <authorList>
            <person name="Haridas S."/>
            <person name="Albert R."/>
            <person name="Binder M."/>
            <person name="Bloem J."/>
            <person name="Labutti K."/>
            <person name="Salamov A."/>
            <person name="Andreopoulos B."/>
            <person name="Baker S."/>
            <person name="Barry K."/>
            <person name="Bills G."/>
            <person name="Bluhm B."/>
            <person name="Cannon C."/>
            <person name="Castanera R."/>
            <person name="Culley D."/>
            <person name="Daum C."/>
            <person name="Ezra D."/>
            <person name="Gonzalez J."/>
            <person name="Henrissat B."/>
            <person name="Kuo A."/>
            <person name="Liang C."/>
            <person name="Lipzen A."/>
            <person name="Lutzoni F."/>
            <person name="Magnuson J."/>
            <person name="Mondo S."/>
            <person name="Nolan M."/>
            <person name="Ohm R."/>
            <person name="Pangilinan J."/>
            <person name="Park H.-J."/>
            <person name="Ramirez L."/>
            <person name="Alfaro M."/>
            <person name="Sun H."/>
            <person name="Tritt A."/>
            <person name="Yoshinaga Y."/>
            <person name="Zwiers L.-H."/>
            <person name="Turgeon B."/>
            <person name="Goodwin S."/>
            <person name="Spatafora J."/>
            <person name="Crous P."/>
            <person name="Grigoriev I."/>
        </authorList>
    </citation>
    <scope>NUCLEOTIDE SEQUENCE</scope>
    <source>
        <strain evidence="4">CBS 125425</strain>
    </source>
</reference>
<dbReference type="PROSITE" id="PS50030">
    <property type="entry name" value="UBA"/>
    <property type="match status" value="1"/>
</dbReference>
<dbReference type="InterPro" id="IPR009060">
    <property type="entry name" value="UBA-like_sf"/>
</dbReference>
<gene>
    <name evidence="4" type="ORF">EJ04DRAFT_183730</name>
</gene>
<dbReference type="GO" id="GO:0005829">
    <property type="term" value="C:cytosol"/>
    <property type="evidence" value="ECO:0007669"/>
    <property type="project" value="TreeGrafter"/>
</dbReference>
<feature type="region of interest" description="Disordered" evidence="1">
    <location>
        <begin position="377"/>
        <end position="439"/>
    </location>
</feature>
<keyword evidence="5" id="KW-1185">Reference proteome</keyword>
<dbReference type="PANTHER" id="PTHR10677:SF3">
    <property type="entry name" value="FI07626P-RELATED"/>
    <property type="match status" value="1"/>
</dbReference>
<feature type="compositionally biased region" description="Pro residues" evidence="1">
    <location>
        <begin position="388"/>
        <end position="408"/>
    </location>
</feature>
<feature type="region of interest" description="Disordered" evidence="1">
    <location>
        <begin position="88"/>
        <end position="125"/>
    </location>
</feature>
<dbReference type="InterPro" id="IPR029071">
    <property type="entry name" value="Ubiquitin-like_domsf"/>
</dbReference>
<dbReference type="OrthoDB" id="267397at2759"/>
<dbReference type="GO" id="GO:0006511">
    <property type="term" value="P:ubiquitin-dependent protein catabolic process"/>
    <property type="evidence" value="ECO:0007669"/>
    <property type="project" value="TreeGrafter"/>
</dbReference>
<dbReference type="Gene3D" id="3.10.20.90">
    <property type="entry name" value="Phosphatidylinositol 3-kinase Catalytic Subunit, Chain A, domain 1"/>
    <property type="match status" value="1"/>
</dbReference>
<feature type="region of interest" description="Disordered" evidence="1">
    <location>
        <begin position="288"/>
        <end position="352"/>
    </location>
</feature>
<dbReference type="InterPro" id="IPR000626">
    <property type="entry name" value="Ubiquitin-like_dom"/>
</dbReference>
<dbReference type="CDD" id="cd16106">
    <property type="entry name" value="Ubl_Dsk2p_like"/>
    <property type="match status" value="1"/>
</dbReference>
<dbReference type="PROSITE" id="PS50053">
    <property type="entry name" value="UBIQUITIN_2"/>
    <property type="match status" value="1"/>
</dbReference>
<dbReference type="SUPFAM" id="SSF46934">
    <property type="entry name" value="UBA-like"/>
    <property type="match status" value="1"/>
</dbReference>
<feature type="compositionally biased region" description="Polar residues" evidence="1">
    <location>
        <begin position="313"/>
        <end position="331"/>
    </location>
</feature>
<feature type="compositionally biased region" description="Polar residues" evidence="1">
    <location>
        <begin position="244"/>
        <end position="254"/>
    </location>
</feature>
<comment type="caution">
    <text evidence="4">The sequence shown here is derived from an EMBL/GenBank/DDBJ whole genome shotgun (WGS) entry which is preliminary data.</text>
</comment>
<dbReference type="SMART" id="SM00213">
    <property type="entry name" value="UBQ"/>
    <property type="match status" value="1"/>
</dbReference>
<dbReference type="InterPro" id="IPR015496">
    <property type="entry name" value="Ubiquilin"/>
</dbReference>
<organism evidence="4 5">
    <name type="scientific">Polyplosphaeria fusca</name>
    <dbReference type="NCBI Taxonomy" id="682080"/>
    <lineage>
        <taxon>Eukaryota</taxon>
        <taxon>Fungi</taxon>
        <taxon>Dikarya</taxon>
        <taxon>Ascomycota</taxon>
        <taxon>Pezizomycotina</taxon>
        <taxon>Dothideomycetes</taxon>
        <taxon>Pleosporomycetidae</taxon>
        <taxon>Pleosporales</taxon>
        <taxon>Tetraplosphaeriaceae</taxon>
        <taxon>Polyplosphaeria</taxon>
    </lineage>
</organism>
<dbReference type="CDD" id="cd14324">
    <property type="entry name" value="UBA_Dsk2p_like"/>
    <property type="match status" value="1"/>
</dbReference>
<feature type="compositionally biased region" description="Gly residues" evidence="1">
    <location>
        <begin position="413"/>
        <end position="423"/>
    </location>
</feature>
<dbReference type="Gene3D" id="1.10.8.10">
    <property type="entry name" value="DNA helicase RuvA subunit, C-terminal domain"/>
    <property type="match status" value="1"/>
</dbReference>
<dbReference type="EMBL" id="ML996132">
    <property type="protein sequence ID" value="KAF2735732.1"/>
    <property type="molecule type" value="Genomic_DNA"/>
</dbReference>
<protein>
    <submittedName>
        <fullName evidence="4">Uncharacterized protein</fullName>
    </submittedName>
</protein>
<feature type="domain" description="UBA" evidence="2">
    <location>
        <begin position="433"/>
        <end position="477"/>
    </location>
</feature>
<dbReference type="SMART" id="SM00165">
    <property type="entry name" value="UBA"/>
    <property type="match status" value="1"/>
</dbReference>
<dbReference type="Pfam" id="PF00240">
    <property type="entry name" value="ubiquitin"/>
    <property type="match status" value="1"/>
</dbReference>
<dbReference type="FunFam" id="1.10.8.10:FF:000024">
    <property type="entry name" value="Ubiquitin domain-containing protein DSK2"/>
    <property type="match status" value="1"/>
</dbReference>
<feature type="compositionally biased region" description="Polar residues" evidence="1">
    <location>
        <begin position="88"/>
        <end position="99"/>
    </location>
</feature>
<feature type="compositionally biased region" description="Low complexity" evidence="1">
    <location>
        <begin position="100"/>
        <end position="118"/>
    </location>
</feature>
<feature type="domain" description="Ubiquitin-like" evidence="3">
    <location>
        <begin position="14"/>
        <end position="91"/>
    </location>
</feature>
<dbReference type="Proteomes" id="UP000799444">
    <property type="component" value="Unassembled WGS sequence"/>
</dbReference>
<evidence type="ECO:0000313" key="5">
    <source>
        <dbReference type="Proteomes" id="UP000799444"/>
    </source>
</evidence>
<dbReference type="Pfam" id="PF00627">
    <property type="entry name" value="UBA"/>
    <property type="match status" value="1"/>
</dbReference>
<name>A0A9P4V0W4_9PLEO</name>
<feature type="region of interest" description="Disordered" evidence="1">
    <location>
        <begin position="230"/>
        <end position="276"/>
    </location>
</feature>
<dbReference type="PANTHER" id="PTHR10677">
    <property type="entry name" value="UBIQUILIN"/>
    <property type="match status" value="1"/>
</dbReference>
<dbReference type="InterPro" id="IPR015940">
    <property type="entry name" value="UBA"/>
</dbReference>
<proteinExistence type="predicted"/>
<dbReference type="AlphaFoldDB" id="A0A9P4V0W4"/>
<evidence type="ECO:0000256" key="1">
    <source>
        <dbReference type="SAM" id="MobiDB-lite"/>
    </source>
</evidence>
<dbReference type="GO" id="GO:0031593">
    <property type="term" value="F:polyubiquitin modification-dependent protein binding"/>
    <property type="evidence" value="ECO:0007669"/>
    <property type="project" value="TreeGrafter"/>
</dbReference>
<sequence>MAEDAAATTEETQITFNVKSANDKKYVVTVPSSSTVADLKTKLSASEFADVAPGRQRLIYSGRVLKDPDTLASVKIQDGHTVHLIKSAESNARQNPANQGTSSASTGTGSTPTPQVPTNLATGTGNDPLAALTGARYAGFTGLPGAGMFGPDGGMGPPPDPDQLLQMMENPMFLQQMNEAMENPAVIDMMTRSPQMRDNPMLAEILRNPEMRRMLFNPEMMRMQLQMQRAMGGGGPRFTAPGATDNTPGANATGQGAIADSNPANPTGNADPLASLFGNAGGDGAGANPFASLFGPNAFAPPPQNQNTAGADPSTSSTQPSEGQNQGTTSPTPNPFGNLFPPPAAGAGQQQANPLAEMTRNLMQNPEAMRSAMNFMNSMNQGGASPFGTPPNPNPSATPGTNNPPPNPFAGLFGSGGFGGNGFGTPPPTDNRPPEEQYETQLRQLNEMGFFDFDQNVQALRRSGGNVQGAIDHLLSGGS</sequence>
<dbReference type="SUPFAM" id="SSF54236">
    <property type="entry name" value="Ubiquitin-like"/>
    <property type="match status" value="1"/>
</dbReference>
<evidence type="ECO:0000313" key="4">
    <source>
        <dbReference type="EMBL" id="KAF2735732.1"/>
    </source>
</evidence>